<evidence type="ECO:0000313" key="3">
    <source>
        <dbReference type="Proteomes" id="UP000027361"/>
    </source>
</evidence>
<proteinExistence type="predicted"/>
<comment type="caution">
    <text evidence="2">The sequence shown here is derived from an EMBL/GenBank/DDBJ whole genome shotgun (WGS) entry which is preliminary data.</text>
</comment>
<accession>A0A066VMZ7</accession>
<reference evidence="2 3" key="1">
    <citation type="submission" date="2014-05" db="EMBL/GenBank/DDBJ databases">
        <title>Draft genome sequence of a rare smut relative, Tilletiaria anomala UBC 951.</title>
        <authorList>
            <consortium name="DOE Joint Genome Institute"/>
            <person name="Toome M."/>
            <person name="Kuo A."/>
            <person name="Henrissat B."/>
            <person name="Lipzen A."/>
            <person name="Tritt A."/>
            <person name="Yoshinaga Y."/>
            <person name="Zane M."/>
            <person name="Barry K."/>
            <person name="Grigoriev I.V."/>
            <person name="Spatafora J.W."/>
            <person name="Aimea M.C."/>
        </authorList>
    </citation>
    <scope>NUCLEOTIDE SEQUENCE [LARGE SCALE GENOMIC DNA]</scope>
    <source>
        <strain evidence="2 3">UBC 951</strain>
    </source>
</reference>
<feature type="compositionally biased region" description="Basic residues" evidence="1">
    <location>
        <begin position="528"/>
        <end position="543"/>
    </location>
</feature>
<feature type="compositionally biased region" description="Basic and acidic residues" evidence="1">
    <location>
        <begin position="720"/>
        <end position="733"/>
    </location>
</feature>
<sequence length="918" mass="100336">MSFPTSTKKSAKSPHGKVDTSLNGATKSVISGDCQESGAHVTSSSSSPPATQGNTHQPRHAETTSTHHSAAVTARNLAARVASAPKGAKHKVFKSRVRAAGAKAGRLVTEFNGKVVDLSSFNDPHSPANLVVSPRSALSEPDPAAAGTAASCSLESHPPLLTAAFSVDAPSTVRGDGTPAKWPSEAMRMRIDSAAHGAATPQDWHQSYPSSTWSGEHVEQQRRQTKDRLERERQLAELELQQREMMEEHARRLNIFMRDASDLSLRQRVEDYVLLDFEVAQLPRQHDSSFCKRPLHGRRDSQYSSHFADEYSNNDEHRDVLELVQDVIQKTKATSGLRYITLASSTTTPDGSERPIANLPPRSLEERCRQMRSGGWPRSSDELSSSSLLAGDEPEPASSCPGRGNTPHREAWCITPPEGMDHDDFLNLLLQQQETILSQRGDRQPAAAFEWWPSSYTPEQHWSDLWQAAGTGQLIHAVPDPHGDREDDLSSAQQQSSEQPPSSIQEMSDNLDGGASGAASKRAEAKARKNKKKLEKRKAKRARERHDVQQGLAASAMHVNGPRPEPFAVSSGDASTDWQDDELGAGSTLQQSFSGTPHDRERFRPETGFTYEESDVEGNTLAPCTGTPAQRDARVTRWDIPPCNGNSSAASGSSKSSCSEVALQSGTQLFEPSTEPFSDISLRDIEVFSSDLCPQPDSKQPNDLDTKGYSSPDQLSSRPGLDEECIRRPRDASDDGSSNPIISRESAPSFRPQGLTVLCEAQVSEHNPKTAVPSLQENNRLVIDAFHPSYQLHTKAASHFPGHASVLDTVDLLSDVETCSNSAHSDSSEVSLPTYHLLSLLETNGAEERKWLHSLESVEAQEHDAIERFLNDSDEAWRVAMGYPVRIFHEFSPRLLLTQSSSGPIYHAGRIPGAQGFP</sequence>
<dbReference type="GeneID" id="25261826"/>
<keyword evidence="3" id="KW-1185">Reference proteome</keyword>
<feature type="compositionally biased region" description="Polar residues" evidence="1">
    <location>
        <begin position="20"/>
        <end position="29"/>
    </location>
</feature>
<dbReference type="RefSeq" id="XP_013241792.1">
    <property type="nucleotide sequence ID" value="XM_013386338.1"/>
</dbReference>
<dbReference type="EMBL" id="JMSN01000077">
    <property type="protein sequence ID" value="KDN41663.1"/>
    <property type="molecule type" value="Genomic_DNA"/>
</dbReference>
<organism evidence="2 3">
    <name type="scientific">Tilletiaria anomala (strain ATCC 24038 / CBS 436.72 / UBC 951)</name>
    <dbReference type="NCBI Taxonomy" id="1037660"/>
    <lineage>
        <taxon>Eukaryota</taxon>
        <taxon>Fungi</taxon>
        <taxon>Dikarya</taxon>
        <taxon>Basidiomycota</taxon>
        <taxon>Ustilaginomycotina</taxon>
        <taxon>Exobasidiomycetes</taxon>
        <taxon>Georgefischeriales</taxon>
        <taxon>Tilletiariaceae</taxon>
        <taxon>Tilletiaria</taxon>
    </lineage>
</organism>
<feature type="compositionally biased region" description="Polar residues" evidence="1">
    <location>
        <begin position="707"/>
        <end position="717"/>
    </location>
</feature>
<dbReference type="InParanoid" id="A0A066VMZ7"/>
<feature type="region of interest" description="Disordered" evidence="1">
    <location>
        <begin position="1"/>
        <end position="88"/>
    </location>
</feature>
<gene>
    <name evidence="2" type="ORF">K437DRAFT_170998</name>
</gene>
<feature type="compositionally biased region" description="Low complexity" evidence="1">
    <location>
        <begin position="63"/>
        <end position="74"/>
    </location>
</feature>
<protein>
    <submittedName>
        <fullName evidence="2">Uncharacterized protein</fullName>
    </submittedName>
</protein>
<dbReference type="Proteomes" id="UP000027361">
    <property type="component" value="Unassembled WGS sequence"/>
</dbReference>
<feature type="compositionally biased region" description="Polar residues" evidence="1">
    <location>
        <begin position="203"/>
        <end position="214"/>
    </location>
</feature>
<feature type="region of interest" description="Disordered" evidence="1">
    <location>
        <begin position="345"/>
        <end position="410"/>
    </location>
</feature>
<dbReference type="HOGENOM" id="CLU_317400_0_0_1"/>
<feature type="compositionally biased region" description="Basic and acidic residues" evidence="1">
    <location>
        <begin position="216"/>
        <end position="229"/>
    </location>
</feature>
<dbReference type="AlphaFoldDB" id="A0A066VMZ7"/>
<feature type="region of interest" description="Disordered" evidence="1">
    <location>
        <begin position="195"/>
        <end position="229"/>
    </location>
</feature>
<feature type="region of interest" description="Disordered" evidence="1">
    <location>
        <begin position="475"/>
        <end position="582"/>
    </location>
</feature>
<feature type="region of interest" description="Disordered" evidence="1">
    <location>
        <begin position="691"/>
        <end position="747"/>
    </location>
</feature>
<feature type="compositionally biased region" description="Low complexity" evidence="1">
    <location>
        <begin position="490"/>
        <end position="508"/>
    </location>
</feature>
<evidence type="ECO:0000256" key="1">
    <source>
        <dbReference type="SAM" id="MobiDB-lite"/>
    </source>
</evidence>
<name>A0A066VMZ7_TILAU</name>
<evidence type="ECO:0000313" key="2">
    <source>
        <dbReference type="EMBL" id="KDN41663.1"/>
    </source>
</evidence>
<feature type="compositionally biased region" description="Polar residues" evidence="1">
    <location>
        <begin position="40"/>
        <end position="56"/>
    </location>
</feature>